<feature type="domain" description="Pyridoxamine kinase/Phosphomethylpyrimidine kinase" evidence="2">
    <location>
        <begin position="20"/>
        <end position="292"/>
    </location>
</feature>
<accession>A0ABR2W6U4</accession>
<dbReference type="Pfam" id="PF03070">
    <property type="entry name" value="TENA_THI-4"/>
    <property type="match status" value="1"/>
</dbReference>
<reference evidence="3 4" key="1">
    <citation type="submission" date="2023-04" db="EMBL/GenBank/DDBJ databases">
        <title>Genome of Basidiobolus ranarum AG-B5.</title>
        <authorList>
            <person name="Stajich J.E."/>
            <person name="Carter-House D."/>
            <person name="Gryganskyi A."/>
        </authorList>
    </citation>
    <scope>NUCLEOTIDE SEQUENCE [LARGE SCALE GENOMIC DNA]</scope>
    <source>
        <strain evidence="3 4">AG-B5</strain>
    </source>
</reference>
<organism evidence="3 4">
    <name type="scientific">Basidiobolus ranarum</name>
    <dbReference type="NCBI Taxonomy" id="34480"/>
    <lineage>
        <taxon>Eukaryota</taxon>
        <taxon>Fungi</taxon>
        <taxon>Fungi incertae sedis</taxon>
        <taxon>Zoopagomycota</taxon>
        <taxon>Entomophthoromycotina</taxon>
        <taxon>Basidiobolomycetes</taxon>
        <taxon>Basidiobolales</taxon>
        <taxon>Basidiobolaceae</taxon>
        <taxon>Basidiobolus</taxon>
    </lineage>
</organism>
<gene>
    <name evidence="3" type="primary">THI20_1</name>
    <name evidence="3" type="ORF">K7432_003037</name>
</gene>
<proteinExistence type="predicted"/>
<dbReference type="InterPro" id="IPR004305">
    <property type="entry name" value="Thiaminase-2/PQQC"/>
</dbReference>
<dbReference type="InterPro" id="IPR029056">
    <property type="entry name" value="Ribokinase-like"/>
</dbReference>
<dbReference type="SUPFAM" id="SSF48613">
    <property type="entry name" value="Heme oxygenase-like"/>
    <property type="match status" value="1"/>
</dbReference>
<evidence type="ECO:0000313" key="4">
    <source>
        <dbReference type="Proteomes" id="UP001479436"/>
    </source>
</evidence>
<keyword evidence="3" id="KW-0418">Kinase</keyword>
<dbReference type="CDD" id="cd01169">
    <property type="entry name" value="HMPP_kinase"/>
    <property type="match status" value="1"/>
</dbReference>
<dbReference type="NCBIfam" id="TIGR00097">
    <property type="entry name" value="HMP-P_kinase"/>
    <property type="match status" value="1"/>
</dbReference>
<dbReference type="Proteomes" id="UP001479436">
    <property type="component" value="Unassembled WGS sequence"/>
</dbReference>
<keyword evidence="3" id="KW-0808">Transferase</keyword>
<dbReference type="PANTHER" id="PTHR20858:SF17">
    <property type="entry name" value="HYDROXYMETHYLPYRIMIDINE_PHOSPHOMETHYLPYRIMIDINE KINASE THI20-RELATED"/>
    <property type="match status" value="1"/>
</dbReference>
<dbReference type="SUPFAM" id="SSF53613">
    <property type="entry name" value="Ribokinase-like"/>
    <property type="match status" value="1"/>
</dbReference>
<dbReference type="Gene3D" id="1.20.910.10">
    <property type="entry name" value="Heme oxygenase-like"/>
    <property type="match status" value="1"/>
</dbReference>
<dbReference type="GO" id="GO:0016301">
    <property type="term" value="F:kinase activity"/>
    <property type="evidence" value="ECO:0007669"/>
    <property type="project" value="UniProtKB-KW"/>
</dbReference>
<dbReference type="InterPro" id="IPR004399">
    <property type="entry name" value="HMP/HMP-P_kinase_dom"/>
</dbReference>
<sequence length="534" mass="58922">MINLATEKRLPKALTIAGSDSGGGAGIQADIKTFTSLQVYGTSVLTAVTSQNSKGVNGVELMKPEFVRNQLTTVLSDIGADAIKTGMLGDAETMEVIVQVLKEHYKTTKPKLVVDPVMVSTSGTVLLKASSIQTLKHVVLPITYIVTPNVPEAEVLLSDNENNRITQTIETLDAMKHAAKEIASFGPKYVILKGGHLIFDQELNKVDPTLFKGEMFVIDVVYDALNDSYFEMRKPYIKSNNTHGTGCTLSAAIAAELANGVDTNEAIIKGIRYVANAIKYGFSVGEGHGSLNHYHSLVRLPISPPTSAYPYPLISYLIEQSSDIWESYVKHPFVEQLGNGTLPKRAFVHFLKQNYLYLHQYARACALASYKSQTISEIASAAKTVIEVGKEIERYLKLCLQWGVSVDELERTTEDNATVAYSRYILDQGHSSDAFGFKVALIPCMIGYLEMGLALVNNPNTKREGNPYWAWIEALSHSEMVESVKEVKDSLEKFSVTYPPSETKLRELTQIFRSCARLEVEFWNESLKAGNPSI</sequence>
<dbReference type="InterPro" id="IPR013749">
    <property type="entry name" value="PM/HMP-P_kinase-1"/>
</dbReference>
<comment type="caution">
    <text evidence="3">The sequence shown here is derived from an EMBL/GenBank/DDBJ whole genome shotgun (WGS) entry which is preliminary data.</text>
</comment>
<dbReference type="Pfam" id="PF08543">
    <property type="entry name" value="Phos_pyr_kin"/>
    <property type="match status" value="1"/>
</dbReference>
<dbReference type="Gene3D" id="3.40.1190.20">
    <property type="match status" value="1"/>
</dbReference>
<dbReference type="EMBL" id="JASJQH010006963">
    <property type="protein sequence ID" value="KAK9721916.1"/>
    <property type="molecule type" value="Genomic_DNA"/>
</dbReference>
<dbReference type="PANTHER" id="PTHR20858">
    <property type="entry name" value="PHOSPHOMETHYLPYRIMIDINE KINASE"/>
    <property type="match status" value="1"/>
</dbReference>
<feature type="domain" description="Thiaminase-2/PQQC" evidence="1">
    <location>
        <begin position="320"/>
        <end position="528"/>
    </location>
</feature>
<dbReference type="CDD" id="cd19367">
    <property type="entry name" value="TenA_C_ScTHI20-like"/>
    <property type="match status" value="1"/>
</dbReference>
<dbReference type="InterPro" id="IPR016084">
    <property type="entry name" value="Haem_Oase-like_multi-hlx"/>
</dbReference>
<protein>
    <submittedName>
        <fullName evidence="3">Trifunctional hydroxymethylpyrimidine kinase/phosphomethylpyrimidine kinase/thiaminase</fullName>
    </submittedName>
</protein>
<evidence type="ECO:0000313" key="3">
    <source>
        <dbReference type="EMBL" id="KAK9721916.1"/>
    </source>
</evidence>
<name>A0ABR2W6U4_9FUNG</name>
<evidence type="ECO:0000259" key="2">
    <source>
        <dbReference type="Pfam" id="PF08543"/>
    </source>
</evidence>
<evidence type="ECO:0000259" key="1">
    <source>
        <dbReference type="Pfam" id="PF03070"/>
    </source>
</evidence>
<keyword evidence="4" id="KW-1185">Reference proteome</keyword>